<protein>
    <recommendedName>
        <fullName evidence="6">DUF4083 domain-containing protein</fullName>
    </recommendedName>
</protein>
<proteinExistence type="predicted"/>
<dbReference type="AlphaFoldDB" id="A0AAC9WH24"/>
<evidence type="ECO:0000313" key="4">
    <source>
        <dbReference type="Proteomes" id="UP000177894"/>
    </source>
</evidence>
<evidence type="ECO:0000313" key="3">
    <source>
        <dbReference type="EMBL" id="ARE87270.1"/>
    </source>
</evidence>
<dbReference type="Proteomes" id="UP000192478">
    <property type="component" value="Chromosome"/>
</dbReference>
<gene>
    <name evidence="2" type="ORF">BJL90_13635</name>
    <name evidence="3" type="ORF">CLFO_16690</name>
</gene>
<sequence>MKLGIIEFSWTLLFQLFNTLVWVGIIYLIFYLVIKLPKRIKRHEEKIKRIESMLEEINKKLDK</sequence>
<feature type="transmembrane region" description="Helical" evidence="1">
    <location>
        <begin position="12"/>
        <end position="34"/>
    </location>
</feature>
<accession>A0AAC9WH24</accession>
<dbReference type="EMBL" id="CP017603">
    <property type="protein sequence ID" value="AOY76802.1"/>
    <property type="molecule type" value="Genomic_DNA"/>
</dbReference>
<evidence type="ECO:0000256" key="1">
    <source>
        <dbReference type="SAM" id="Phobius"/>
    </source>
</evidence>
<keyword evidence="1" id="KW-0472">Membrane</keyword>
<dbReference type="Proteomes" id="UP000177894">
    <property type="component" value="Chromosome"/>
</dbReference>
<evidence type="ECO:0008006" key="6">
    <source>
        <dbReference type="Google" id="ProtNLM"/>
    </source>
</evidence>
<keyword evidence="1" id="KW-0812">Transmembrane</keyword>
<evidence type="ECO:0000313" key="5">
    <source>
        <dbReference type="Proteomes" id="UP000192478"/>
    </source>
</evidence>
<dbReference type="EMBL" id="CP020559">
    <property type="protein sequence ID" value="ARE87270.1"/>
    <property type="molecule type" value="Genomic_DNA"/>
</dbReference>
<dbReference type="KEGG" id="cfm:BJL90_13635"/>
<evidence type="ECO:0000313" key="2">
    <source>
        <dbReference type="EMBL" id="AOY76802.1"/>
    </source>
</evidence>
<organism evidence="3 5">
    <name type="scientific">Clostridium formicaceticum</name>
    <dbReference type="NCBI Taxonomy" id="1497"/>
    <lineage>
        <taxon>Bacteria</taxon>
        <taxon>Bacillati</taxon>
        <taxon>Bacillota</taxon>
        <taxon>Clostridia</taxon>
        <taxon>Eubacteriales</taxon>
        <taxon>Clostridiaceae</taxon>
        <taxon>Clostridium</taxon>
    </lineage>
</organism>
<dbReference type="RefSeq" id="WP_070969022.1">
    <property type="nucleotide sequence ID" value="NZ_CP017603.1"/>
</dbReference>
<keyword evidence="4" id="KW-1185">Reference proteome</keyword>
<reference evidence="3 5" key="2">
    <citation type="submission" date="2017-03" db="EMBL/GenBank/DDBJ databases">
        <title>Complete sequence of Clostridium formicaceticum DSM 92.</title>
        <authorList>
            <person name="Poehlein A."/>
            <person name="Karl M."/>
            <person name="Bengelsdorf F.R."/>
            <person name="Duerre P."/>
            <person name="Daniel R."/>
        </authorList>
    </citation>
    <scope>NUCLEOTIDE SEQUENCE [LARGE SCALE GENOMIC DNA]</scope>
    <source>
        <strain evidence="3 5">DSM 92</strain>
    </source>
</reference>
<reference evidence="2 4" key="1">
    <citation type="submission" date="2016-10" db="EMBL/GenBank/DDBJ databases">
        <title>Complete Genome Sequence of Acetogen Clostridium formicoaceticum ATCC 27076.</title>
        <authorList>
            <person name="Bao T."/>
            <person name="Cheng C."/>
            <person name="Zhao J."/>
            <person name="Yang S.-T."/>
            <person name="Wang J."/>
            <person name="Wang M."/>
        </authorList>
    </citation>
    <scope>NUCLEOTIDE SEQUENCE [LARGE SCALE GENOMIC DNA]</scope>
    <source>
        <strain evidence="2 4">ATCC 27076</strain>
    </source>
</reference>
<keyword evidence="1" id="KW-1133">Transmembrane helix</keyword>
<name>A0AAC9WH24_9CLOT</name>